<proteinExistence type="predicted"/>
<reference evidence="1 2" key="1">
    <citation type="submission" date="2019-08" db="EMBL/GenBank/DDBJ databases">
        <title>In-depth cultivation of the pig gut microbiome towards novel bacterial diversity and tailored functional studies.</title>
        <authorList>
            <person name="Wylensek D."/>
            <person name="Hitch T.C.A."/>
            <person name="Clavel T."/>
        </authorList>
    </citation>
    <scope>NUCLEOTIDE SEQUENCE [LARGE SCALE GENOMIC DNA]</scope>
    <source>
        <strain evidence="1 2">WCA-MUC-591-APC-4B</strain>
    </source>
</reference>
<dbReference type="Pfam" id="PF09719">
    <property type="entry name" value="C_GCAxxG_C_C"/>
    <property type="match status" value="1"/>
</dbReference>
<keyword evidence="2" id="KW-1185">Reference proteome</keyword>
<dbReference type="Proteomes" id="UP000469424">
    <property type="component" value="Unassembled WGS sequence"/>
</dbReference>
<evidence type="ECO:0000313" key="1">
    <source>
        <dbReference type="EMBL" id="MST70958.1"/>
    </source>
</evidence>
<protein>
    <submittedName>
        <fullName evidence="1">C_GCAxxG_C_C family protein</fullName>
    </submittedName>
</protein>
<organism evidence="1 2">
    <name type="scientific">Mogibacterium kristiansenii</name>
    <dbReference type="NCBI Taxonomy" id="2606708"/>
    <lineage>
        <taxon>Bacteria</taxon>
        <taxon>Bacillati</taxon>
        <taxon>Bacillota</taxon>
        <taxon>Clostridia</taxon>
        <taxon>Peptostreptococcales</taxon>
        <taxon>Anaerovoracaceae</taxon>
        <taxon>Mogibacterium</taxon>
    </lineage>
</organism>
<dbReference type="InterPro" id="IPR010181">
    <property type="entry name" value="CGCAxxGCC_motif"/>
</dbReference>
<dbReference type="AlphaFoldDB" id="A0A6N7XI57"/>
<accession>A0A6N7XI57</accession>
<name>A0A6N7XI57_9FIRM</name>
<gene>
    <name evidence="1" type="ORF">FYJ65_06375</name>
</gene>
<comment type="caution">
    <text evidence="1">The sequence shown here is derived from an EMBL/GenBank/DDBJ whole genome shotgun (WGS) entry which is preliminary data.</text>
</comment>
<sequence>MTKETVAENFKNGIDCGQVVAGQFEEETGYSLSQLRKMSACYAAGMMRGETCGAVLAAYNVIGLIYGHDEEGDDVQKGQMLQKMLRFNELFGEKYSQGFQCKELLGADISTPEGGKKINEENLLFNLCPAICCDVVEVLKKVISE</sequence>
<evidence type="ECO:0000313" key="2">
    <source>
        <dbReference type="Proteomes" id="UP000469424"/>
    </source>
</evidence>
<dbReference type="EMBL" id="VUNA01000011">
    <property type="protein sequence ID" value="MST70958.1"/>
    <property type="molecule type" value="Genomic_DNA"/>
</dbReference>